<dbReference type="SMART" id="SM00249">
    <property type="entry name" value="PHD"/>
    <property type="match status" value="1"/>
</dbReference>
<proteinExistence type="inferred from homology"/>
<protein>
    <recommendedName>
        <fullName evidence="6">JmjC domain-containing histone demethylation protein 1</fullName>
        <ecNumber evidence="5">1.14.11.27</ecNumber>
    </recommendedName>
    <alternativeName>
        <fullName evidence="17">[Histone-H3]-lysine-36 demethylase 1</fullName>
    </alternativeName>
</protein>
<dbReference type="GO" id="GO:0140680">
    <property type="term" value="F:histone H3K36me/H3K36me2 demethylase activity"/>
    <property type="evidence" value="ECO:0007669"/>
    <property type="project" value="UniProtKB-EC"/>
</dbReference>
<evidence type="ECO:0000259" key="20">
    <source>
        <dbReference type="PROSITE" id="PS50016"/>
    </source>
</evidence>
<evidence type="ECO:0000256" key="12">
    <source>
        <dbReference type="ARBA" id="ARBA00023002"/>
    </source>
</evidence>
<evidence type="ECO:0000256" key="6">
    <source>
        <dbReference type="ARBA" id="ARBA00015153"/>
    </source>
</evidence>
<dbReference type="InterPro" id="IPR019787">
    <property type="entry name" value="Znf_PHD-finger"/>
</dbReference>
<gene>
    <name evidence="23" type="ORF">FOA43_004312</name>
</gene>
<evidence type="ECO:0000256" key="4">
    <source>
        <dbReference type="ARBA" id="ARBA00008037"/>
    </source>
</evidence>
<evidence type="ECO:0000256" key="18">
    <source>
        <dbReference type="ARBA" id="ARBA00047915"/>
    </source>
</evidence>
<keyword evidence="13" id="KW-0408">Iron</keyword>
<evidence type="ECO:0000256" key="3">
    <source>
        <dbReference type="ARBA" id="ARBA00004123"/>
    </source>
</evidence>
<dbReference type="SUPFAM" id="SSF51197">
    <property type="entry name" value="Clavaminate synthase-like"/>
    <property type="match status" value="1"/>
</dbReference>
<evidence type="ECO:0000256" key="5">
    <source>
        <dbReference type="ARBA" id="ARBA00013246"/>
    </source>
</evidence>
<feature type="domain" description="RING-type" evidence="21">
    <location>
        <begin position="6"/>
        <end position="57"/>
    </location>
</feature>
<dbReference type="PROSITE" id="PS01359">
    <property type="entry name" value="ZF_PHD_1"/>
    <property type="match status" value="1"/>
</dbReference>
<dbReference type="PROSITE" id="PS51184">
    <property type="entry name" value="JMJC"/>
    <property type="match status" value="1"/>
</dbReference>
<keyword evidence="16" id="KW-0539">Nucleus</keyword>
<dbReference type="KEGG" id="bnn:FOA43_004312"/>
<evidence type="ECO:0000256" key="8">
    <source>
        <dbReference type="ARBA" id="ARBA00022771"/>
    </source>
</evidence>
<feature type="domain" description="PHD-type" evidence="20">
    <location>
        <begin position="3"/>
        <end position="59"/>
    </location>
</feature>
<dbReference type="Gene3D" id="2.60.120.650">
    <property type="entry name" value="Cupin"/>
    <property type="match status" value="1"/>
</dbReference>
<organism evidence="23 24">
    <name type="scientific">Eeniella nana</name>
    <name type="common">Yeast</name>
    <name type="synonym">Brettanomyces nanus</name>
    <dbReference type="NCBI Taxonomy" id="13502"/>
    <lineage>
        <taxon>Eukaryota</taxon>
        <taxon>Fungi</taxon>
        <taxon>Dikarya</taxon>
        <taxon>Ascomycota</taxon>
        <taxon>Saccharomycotina</taxon>
        <taxon>Pichiomycetes</taxon>
        <taxon>Pichiales</taxon>
        <taxon>Pichiaceae</taxon>
        <taxon>Brettanomyces</taxon>
    </lineage>
</organism>
<evidence type="ECO:0000256" key="7">
    <source>
        <dbReference type="ARBA" id="ARBA00022723"/>
    </source>
</evidence>
<dbReference type="InterPro" id="IPR041070">
    <property type="entry name" value="JHD"/>
</dbReference>
<dbReference type="InterPro" id="IPR011011">
    <property type="entry name" value="Znf_FYVE_PHD"/>
</dbReference>
<evidence type="ECO:0000256" key="15">
    <source>
        <dbReference type="ARBA" id="ARBA00023163"/>
    </source>
</evidence>
<keyword evidence="12" id="KW-0560">Oxidoreductase</keyword>
<comment type="catalytic activity">
    <reaction evidence="18">
        <text>N(6),N(6)-dimethyl-L-lysyl(36)-[histone H3] + 2 2-oxoglutarate + 2 O2 = L-lysyl(36)-[histone H3] + 2 formaldehyde + 2 succinate + 2 CO2</text>
        <dbReference type="Rhea" id="RHEA:42032"/>
        <dbReference type="Rhea" id="RHEA-COMP:9785"/>
        <dbReference type="Rhea" id="RHEA-COMP:9787"/>
        <dbReference type="ChEBI" id="CHEBI:15379"/>
        <dbReference type="ChEBI" id="CHEBI:16526"/>
        <dbReference type="ChEBI" id="CHEBI:16810"/>
        <dbReference type="ChEBI" id="CHEBI:16842"/>
        <dbReference type="ChEBI" id="CHEBI:29969"/>
        <dbReference type="ChEBI" id="CHEBI:30031"/>
        <dbReference type="ChEBI" id="CHEBI:61976"/>
        <dbReference type="EC" id="1.14.11.27"/>
    </reaction>
</comment>
<sequence>MSDSVCYLCHKVSDNDEKLEINWIICSICHHWFHTSCVDLRKSEFQSIREFHCPDCSKIKGSSLLKRVSSRNHKRIDYVALNEGDDPREINHHPHIEDFHSFQNDEPLEGLVYLVDPKRDCNKDGVVDDDALMQIILNTKLKKPILIRGCNPQVRPNYDKRIGLSLKFPRLNIDELADLIGHDAEVPVMDVMTQNNSPNWTMDQWRDYFKQGPDDRERIKNVISLEFSETNLGKIVEIPKVVKDIDVVTRLFGSILGQKLVDTGLDKPKVTKYVLMSVADSFTDFHIDFAGTSVYYTILSGKKQFLMYPPTDKNLDIYKKWCGSDSQGSFWLGDLIPKLTPKERLKYEKTVDSAYINNGIKITMNAGDLLLLPSGWIHSVYTPSDSLVIGGNFLNLLSLENHLKIYQIEIETKVPEKFKFPNFLRIVWLIGWYLKEQDPDMTTEELLCLKNLVEFYKKQWSMINDEKTCNDKKLKKVVHHVKRSLPLSIIGPVDDFILDFEAWYESRLKADSEISQIKRRRY</sequence>
<dbReference type="EC" id="1.14.11.27" evidence="5"/>
<keyword evidence="8 19" id="KW-0863">Zinc-finger</keyword>
<evidence type="ECO:0000256" key="1">
    <source>
        <dbReference type="ARBA" id="ARBA00001954"/>
    </source>
</evidence>
<dbReference type="InterPro" id="IPR041667">
    <property type="entry name" value="Cupin_8"/>
</dbReference>
<evidence type="ECO:0000313" key="23">
    <source>
        <dbReference type="EMBL" id="QPG76918.1"/>
    </source>
</evidence>
<evidence type="ECO:0000256" key="2">
    <source>
        <dbReference type="ARBA" id="ARBA00003909"/>
    </source>
</evidence>
<evidence type="ECO:0000256" key="10">
    <source>
        <dbReference type="ARBA" id="ARBA00022853"/>
    </source>
</evidence>
<dbReference type="CDD" id="cd15489">
    <property type="entry name" value="PHD_SF"/>
    <property type="match status" value="1"/>
</dbReference>
<reference evidence="23" key="1">
    <citation type="submission" date="2020-10" db="EMBL/GenBank/DDBJ databases">
        <authorList>
            <person name="Roach M.J.R."/>
        </authorList>
    </citation>
    <scope>NUCLEOTIDE SEQUENCE</scope>
    <source>
        <strain evidence="23">CBS 1945</strain>
    </source>
</reference>
<evidence type="ECO:0000259" key="22">
    <source>
        <dbReference type="PROSITE" id="PS51184"/>
    </source>
</evidence>
<keyword evidence="14" id="KW-0805">Transcription regulation</keyword>
<evidence type="ECO:0000256" key="16">
    <source>
        <dbReference type="ARBA" id="ARBA00023242"/>
    </source>
</evidence>
<comment type="subcellular location">
    <subcellularLocation>
        <location evidence="3">Nucleus</location>
    </subcellularLocation>
</comment>
<feature type="domain" description="JmjC" evidence="22">
    <location>
        <begin position="227"/>
        <end position="410"/>
    </location>
</feature>
<keyword evidence="11" id="KW-0223">Dioxygenase</keyword>
<evidence type="ECO:0000256" key="13">
    <source>
        <dbReference type="ARBA" id="ARBA00023004"/>
    </source>
</evidence>
<accession>A0A875S7J0</accession>
<comment type="function">
    <text evidence="2">Histone demethylase that specifically demethylates 'Lys-36' of histone H3, thereby playing a central role in histone code.</text>
</comment>
<dbReference type="RefSeq" id="XP_038780483.1">
    <property type="nucleotide sequence ID" value="XM_038924555.1"/>
</dbReference>
<dbReference type="AlphaFoldDB" id="A0A875S7J0"/>
<evidence type="ECO:0000256" key="9">
    <source>
        <dbReference type="ARBA" id="ARBA00022833"/>
    </source>
</evidence>
<dbReference type="SUPFAM" id="SSF57903">
    <property type="entry name" value="FYVE/PHD zinc finger"/>
    <property type="match status" value="1"/>
</dbReference>
<dbReference type="SMART" id="SM00558">
    <property type="entry name" value="JmjC"/>
    <property type="match status" value="1"/>
</dbReference>
<dbReference type="GO" id="GO:0005634">
    <property type="term" value="C:nucleus"/>
    <property type="evidence" value="ECO:0007669"/>
    <property type="project" value="UniProtKB-SubCell"/>
</dbReference>
<evidence type="ECO:0000313" key="24">
    <source>
        <dbReference type="Proteomes" id="UP000662931"/>
    </source>
</evidence>
<dbReference type="PROSITE" id="PS50016">
    <property type="entry name" value="ZF_PHD_2"/>
    <property type="match status" value="1"/>
</dbReference>
<dbReference type="Proteomes" id="UP000662931">
    <property type="component" value="Chromosome 4"/>
</dbReference>
<dbReference type="PROSITE" id="PS50089">
    <property type="entry name" value="ZF_RING_2"/>
    <property type="match status" value="1"/>
</dbReference>
<evidence type="ECO:0000259" key="21">
    <source>
        <dbReference type="PROSITE" id="PS50089"/>
    </source>
</evidence>
<dbReference type="PANTHER" id="PTHR23123">
    <property type="entry name" value="PHD/F-BOX CONTAINING PROTEIN"/>
    <property type="match status" value="1"/>
</dbReference>
<dbReference type="InterPro" id="IPR019786">
    <property type="entry name" value="Zinc_finger_PHD-type_CS"/>
</dbReference>
<keyword evidence="7" id="KW-0479">Metal-binding</keyword>
<keyword evidence="24" id="KW-1185">Reference proteome</keyword>
<dbReference type="Pfam" id="PF17811">
    <property type="entry name" value="JHD"/>
    <property type="match status" value="1"/>
</dbReference>
<dbReference type="InterPro" id="IPR003347">
    <property type="entry name" value="JmjC_dom"/>
</dbReference>
<dbReference type="GeneID" id="62197712"/>
<evidence type="ECO:0000256" key="17">
    <source>
        <dbReference type="ARBA" id="ARBA00031083"/>
    </source>
</evidence>
<dbReference type="OrthoDB" id="5876800at2759"/>
<comment type="cofactor">
    <cofactor evidence="1">
        <name>Fe(2+)</name>
        <dbReference type="ChEBI" id="CHEBI:29033"/>
    </cofactor>
</comment>
<name>A0A875S7J0_EENNA</name>
<evidence type="ECO:0000256" key="14">
    <source>
        <dbReference type="ARBA" id="ARBA00023015"/>
    </source>
</evidence>
<keyword evidence="9" id="KW-0862">Zinc</keyword>
<keyword evidence="15" id="KW-0804">Transcription</keyword>
<dbReference type="EMBL" id="CP064815">
    <property type="protein sequence ID" value="QPG76918.1"/>
    <property type="molecule type" value="Genomic_DNA"/>
</dbReference>
<dbReference type="InterPro" id="IPR001965">
    <property type="entry name" value="Znf_PHD"/>
</dbReference>
<keyword evidence="10" id="KW-0156">Chromatin regulator</keyword>
<evidence type="ECO:0000256" key="11">
    <source>
        <dbReference type="ARBA" id="ARBA00022964"/>
    </source>
</evidence>
<dbReference type="Pfam" id="PF13621">
    <property type="entry name" value="Cupin_8"/>
    <property type="match status" value="1"/>
</dbReference>
<comment type="similarity">
    <text evidence="4">Belongs to the JHDM1 histone demethylase family.</text>
</comment>
<dbReference type="InterPro" id="IPR001841">
    <property type="entry name" value="Znf_RING"/>
</dbReference>
<dbReference type="InterPro" id="IPR050690">
    <property type="entry name" value="JHDM1_Histone_Demethylase"/>
</dbReference>
<dbReference type="GO" id="GO:0008270">
    <property type="term" value="F:zinc ion binding"/>
    <property type="evidence" value="ECO:0007669"/>
    <property type="project" value="UniProtKB-KW"/>
</dbReference>
<evidence type="ECO:0000256" key="19">
    <source>
        <dbReference type="PROSITE-ProRule" id="PRU00175"/>
    </source>
</evidence>